<dbReference type="Pfam" id="PF13561">
    <property type="entry name" value="adh_short_C2"/>
    <property type="match status" value="1"/>
</dbReference>
<dbReference type="AlphaFoldDB" id="A0A3Q9J2P4"/>
<dbReference type="InterPro" id="IPR036291">
    <property type="entry name" value="NAD(P)-bd_dom_sf"/>
</dbReference>
<dbReference type="EMBL" id="CP031422">
    <property type="protein sequence ID" value="AZS39848.1"/>
    <property type="molecule type" value="Genomic_DNA"/>
</dbReference>
<dbReference type="Proteomes" id="UP000274841">
    <property type="component" value="Chromosome"/>
</dbReference>
<dbReference type="Gene3D" id="3.40.50.720">
    <property type="entry name" value="NAD(P)-binding Rossmann-like Domain"/>
    <property type="match status" value="1"/>
</dbReference>
<evidence type="ECO:0000256" key="2">
    <source>
        <dbReference type="ARBA" id="ARBA00023002"/>
    </source>
</evidence>
<dbReference type="SUPFAM" id="SSF51735">
    <property type="entry name" value="NAD(P)-binding Rossmann-fold domains"/>
    <property type="match status" value="1"/>
</dbReference>
<protein>
    <submittedName>
        <fullName evidence="5">Dihydroanticapsin 7-dehydrogenase</fullName>
        <ecNumber evidence="5">1.1.1.385</ecNumber>
    </submittedName>
</protein>
<evidence type="ECO:0000256" key="3">
    <source>
        <dbReference type="SAM" id="MobiDB-lite"/>
    </source>
</evidence>
<evidence type="ECO:0000313" key="5">
    <source>
        <dbReference type="EMBL" id="AZS39848.1"/>
    </source>
</evidence>
<dbReference type="PANTHER" id="PTHR43669:SF3">
    <property type="entry name" value="ALCOHOL DEHYDROGENASE, PUTATIVE (AFU_ORTHOLOGUE AFUA_3G03445)-RELATED"/>
    <property type="match status" value="1"/>
</dbReference>
<evidence type="ECO:0000256" key="1">
    <source>
        <dbReference type="ARBA" id="ARBA00006484"/>
    </source>
</evidence>
<proteinExistence type="inferred from homology"/>
<dbReference type="PRINTS" id="PR00081">
    <property type="entry name" value="GDHRDH"/>
</dbReference>
<dbReference type="InterPro" id="IPR057326">
    <property type="entry name" value="KR_dom"/>
</dbReference>
<comment type="similarity">
    <text evidence="1">Belongs to the short-chain dehydrogenases/reductases (SDR) family.</text>
</comment>
<accession>A0A3Q9J2P4</accession>
<dbReference type="CDD" id="cd05233">
    <property type="entry name" value="SDR_c"/>
    <property type="match status" value="1"/>
</dbReference>
<feature type="region of interest" description="Disordered" evidence="3">
    <location>
        <begin position="1"/>
        <end position="22"/>
    </location>
</feature>
<evidence type="ECO:0000259" key="4">
    <source>
        <dbReference type="SMART" id="SM00822"/>
    </source>
</evidence>
<organism evidence="5 6">
    <name type="scientific">Microbacterium oxydans</name>
    <dbReference type="NCBI Taxonomy" id="82380"/>
    <lineage>
        <taxon>Bacteria</taxon>
        <taxon>Bacillati</taxon>
        <taxon>Actinomycetota</taxon>
        <taxon>Actinomycetes</taxon>
        <taxon>Micrococcales</taxon>
        <taxon>Microbacteriaceae</taxon>
        <taxon>Microbacterium</taxon>
    </lineage>
</organism>
<dbReference type="InterPro" id="IPR002347">
    <property type="entry name" value="SDR_fam"/>
</dbReference>
<dbReference type="RefSeq" id="WP_233437390.1">
    <property type="nucleotide sequence ID" value="NZ_CP031422.1"/>
</dbReference>
<feature type="compositionally biased region" description="Polar residues" evidence="3">
    <location>
        <begin position="1"/>
        <end position="10"/>
    </location>
</feature>
<dbReference type="GO" id="GO:0016491">
    <property type="term" value="F:oxidoreductase activity"/>
    <property type="evidence" value="ECO:0007669"/>
    <property type="project" value="UniProtKB-KW"/>
</dbReference>
<dbReference type="FunFam" id="3.40.50.720:FF:000084">
    <property type="entry name" value="Short-chain dehydrogenase reductase"/>
    <property type="match status" value="1"/>
</dbReference>
<evidence type="ECO:0000313" key="6">
    <source>
        <dbReference type="Proteomes" id="UP000274841"/>
    </source>
</evidence>
<dbReference type="KEGG" id="moy:CVS54_01161"/>
<name>A0A3Q9J2P4_9MICO</name>
<dbReference type="SMART" id="SM00822">
    <property type="entry name" value="PKS_KR"/>
    <property type="match status" value="1"/>
</dbReference>
<sequence>MVPACTASSRTFERPGTGEQDDRDDIAVLSRTTGAGTACEGQVDLQLHDRTALITGAGSGIGRATARALAREGMRVALLDRDSAALEGTAALVRDAVPEAAEAVLVLADVTDEEQVRAGVLRAVDGLGGVDHVVCCAGISGPVGSSIEDTDLAAWNTVLAVNVTGPFLVLKHALPALRIADRGSIVLLASDSALVASPGMVPYCASKAAVVQFGRALSVDLLGTGIRVNSIAPSIVDTPMSRGDLGEAALDDPGFPVQTADEVAAHVAYLLSSHAAAVNGTTLISDFGYTARSGFPA</sequence>
<gene>
    <name evidence="5" type="primary">bacC_1</name>
    <name evidence="5" type="ORF">CVS54_01161</name>
</gene>
<dbReference type="InterPro" id="IPR020904">
    <property type="entry name" value="Sc_DH/Rdtase_CS"/>
</dbReference>
<dbReference type="PROSITE" id="PS00061">
    <property type="entry name" value="ADH_SHORT"/>
    <property type="match status" value="1"/>
</dbReference>
<dbReference type="PANTHER" id="PTHR43669">
    <property type="entry name" value="5-KETO-D-GLUCONATE 5-REDUCTASE"/>
    <property type="match status" value="1"/>
</dbReference>
<feature type="domain" description="Ketoreductase" evidence="4">
    <location>
        <begin position="50"/>
        <end position="234"/>
    </location>
</feature>
<reference evidence="5 6" key="1">
    <citation type="submission" date="2018-08" db="EMBL/GenBank/DDBJ databases">
        <title>Microbacterium oxydans strain HG3.</title>
        <authorList>
            <person name="ORTET P."/>
        </authorList>
    </citation>
    <scope>NUCLEOTIDE SEQUENCE [LARGE SCALE GENOMIC DNA]</scope>
    <source>
        <strain evidence="5 6">HG3</strain>
    </source>
</reference>
<keyword evidence="2 5" id="KW-0560">Oxidoreductase</keyword>
<dbReference type="EC" id="1.1.1.385" evidence="5"/>